<sequence length="126" mass="14093">MAAVLGCLLLACLYVGLLSLWQPRDQPRMVWLRMGSCVAVCFVSWIPLYAMVKQKQASSTTIRPGHALQKSLKRAFCDMGMSKQRTCRLLFTIMPQFGVFSERVGALCAQTLPNRASRVPFPLGRL</sequence>
<comment type="caution">
    <text evidence="3">The sequence shown here is derived from an EMBL/GenBank/DDBJ whole genome shotgun (WGS) entry which is preliminary data.</text>
</comment>
<accession>A0A8S1J8W0</accession>
<keyword evidence="2" id="KW-0732">Signal</keyword>
<evidence type="ECO:0000313" key="4">
    <source>
        <dbReference type="Proteomes" id="UP000708148"/>
    </source>
</evidence>
<evidence type="ECO:0000313" key="3">
    <source>
        <dbReference type="EMBL" id="CAD7702371.1"/>
    </source>
</evidence>
<protein>
    <submittedName>
        <fullName evidence="3">Uncharacterized protein</fullName>
    </submittedName>
</protein>
<dbReference type="AlphaFoldDB" id="A0A8S1J8W0"/>
<keyword evidence="1" id="KW-0472">Membrane</keyword>
<name>A0A8S1J8W0_9CHLO</name>
<organism evidence="3 4">
    <name type="scientific">Ostreobium quekettii</name>
    <dbReference type="NCBI Taxonomy" id="121088"/>
    <lineage>
        <taxon>Eukaryota</taxon>
        <taxon>Viridiplantae</taxon>
        <taxon>Chlorophyta</taxon>
        <taxon>core chlorophytes</taxon>
        <taxon>Ulvophyceae</taxon>
        <taxon>TCBD clade</taxon>
        <taxon>Bryopsidales</taxon>
        <taxon>Ostreobineae</taxon>
        <taxon>Ostreobiaceae</taxon>
        <taxon>Ostreobium</taxon>
    </lineage>
</organism>
<feature type="signal peptide" evidence="2">
    <location>
        <begin position="1"/>
        <end position="19"/>
    </location>
</feature>
<keyword evidence="1" id="KW-0812">Transmembrane</keyword>
<evidence type="ECO:0000256" key="2">
    <source>
        <dbReference type="SAM" id="SignalP"/>
    </source>
</evidence>
<reference evidence="3" key="1">
    <citation type="submission" date="2020-12" db="EMBL/GenBank/DDBJ databases">
        <authorList>
            <person name="Iha C."/>
        </authorList>
    </citation>
    <scope>NUCLEOTIDE SEQUENCE</scope>
</reference>
<proteinExistence type="predicted"/>
<dbReference type="EMBL" id="CAJHUC010001802">
    <property type="protein sequence ID" value="CAD7702371.1"/>
    <property type="molecule type" value="Genomic_DNA"/>
</dbReference>
<dbReference type="Proteomes" id="UP000708148">
    <property type="component" value="Unassembled WGS sequence"/>
</dbReference>
<feature type="transmembrane region" description="Helical" evidence="1">
    <location>
        <begin position="30"/>
        <end position="52"/>
    </location>
</feature>
<gene>
    <name evidence="3" type="ORF">OSTQU699_LOCUS7728</name>
</gene>
<keyword evidence="4" id="KW-1185">Reference proteome</keyword>
<feature type="chain" id="PRO_5035774889" evidence="2">
    <location>
        <begin position="20"/>
        <end position="126"/>
    </location>
</feature>
<keyword evidence="1" id="KW-1133">Transmembrane helix</keyword>
<evidence type="ECO:0000256" key="1">
    <source>
        <dbReference type="SAM" id="Phobius"/>
    </source>
</evidence>